<protein>
    <submittedName>
        <fullName evidence="1">Uncharacterized protein</fullName>
    </submittedName>
</protein>
<organism evidence="1 2">
    <name type="scientific">Agrobacterium vitis</name>
    <name type="common">Rhizobium vitis</name>
    <dbReference type="NCBI Taxonomy" id="373"/>
    <lineage>
        <taxon>Bacteria</taxon>
        <taxon>Pseudomonadati</taxon>
        <taxon>Pseudomonadota</taxon>
        <taxon>Alphaproteobacteria</taxon>
        <taxon>Hyphomicrobiales</taxon>
        <taxon>Rhizobiaceae</taxon>
        <taxon>Rhizobium/Agrobacterium group</taxon>
        <taxon>Agrobacterium</taxon>
    </lineage>
</organism>
<proteinExistence type="predicted"/>
<dbReference type="AlphaFoldDB" id="A0AAE4W9V1"/>
<name>A0AAE4W9V1_AGRVI</name>
<evidence type="ECO:0000313" key="1">
    <source>
        <dbReference type="EMBL" id="MUZ55969.1"/>
    </source>
</evidence>
<reference evidence="1 2" key="1">
    <citation type="submission" date="2019-12" db="EMBL/GenBank/DDBJ databases">
        <title>Whole-genome sequencing of Allorhizobium vitis.</title>
        <authorList>
            <person name="Gan H.M."/>
            <person name="Szegedi E."/>
            <person name="Burr T."/>
            <person name="Savka M.A."/>
        </authorList>
    </citation>
    <scope>NUCLEOTIDE SEQUENCE [LARGE SCALE GENOMIC DNA]</scope>
    <source>
        <strain evidence="1 2">CG989</strain>
    </source>
</reference>
<dbReference type="Proteomes" id="UP000436692">
    <property type="component" value="Unassembled WGS sequence"/>
</dbReference>
<comment type="caution">
    <text evidence="1">The sequence shown here is derived from an EMBL/GenBank/DDBJ whole genome shotgun (WGS) entry which is preliminary data.</text>
</comment>
<gene>
    <name evidence="1" type="ORF">GOZ95_00695</name>
</gene>
<dbReference type="EMBL" id="WPHM01000001">
    <property type="protein sequence ID" value="MUZ55969.1"/>
    <property type="molecule type" value="Genomic_DNA"/>
</dbReference>
<accession>A0AAE4W9V1</accession>
<dbReference type="RefSeq" id="WP_234624531.1">
    <property type="nucleotide sequence ID" value="NZ_JABAEJ010000001.1"/>
</dbReference>
<evidence type="ECO:0000313" key="2">
    <source>
        <dbReference type="Proteomes" id="UP000436692"/>
    </source>
</evidence>
<sequence length="84" mass="8890">MSEAEKIIVVQFKKNRVSIVPGDMCQASSVASAEKMAGAMADRYIGVAAYAFTVDEESGGMMNAALVSHGAMRMDANRATDIQS</sequence>